<organism evidence="1 2">
    <name type="scientific">Aspergillus sclerotioniger CBS 115572</name>
    <dbReference type="NCBI Taxonomy" id="1450535"/>
    <lineage>
        <taxon>Eukaryota</taxon>
        <taxon>Fungi</taxon>
        <taxon>Dikarya</taxon>
        <taxon>Ascomycota</taxon>
        <taxon>Pezizomycotina</taxon>
        <taxon>Eurotiomycetes</taxon>
        <taxon>Eurotiomycetidae</taxon>
        <taxon>Eurotiales</taxon>
        <taxon>Aspergillaceae</taxon>
        <taxon>Aspergillus</taxon>
        <taxon>Aspergillus subgen. Circumdati</taxon>
    </lineage>
</organism>
<gene>
    <name evidence="1" type="ORF">BO94DRAFT_549365</name>
</gene>
<keyword evidence="2" id="KW-1185">Reference proteome</keyword>
<evidence type="ECO:0000313" key="2">
    <source>
        <dbReference type="Proteomes" id="UP000246702"/>
    </source>
</evidence>
<dbReference type="EMBL" id="MSFK01000028">
    <property type="protein sequence ID" value="PWY76052.1"/>
    <property type="molecule type" value="Genomic_DNA"/>
</dbReference>
<dbReference type="GeneID" id="37115585"/>
<comment type="caution">
    <text evidence="1">The sequence shown here is derived from an EMBL/GenBank/DDBJ whole genome shotgun (WGS) entry which is preliminary data.</text>
</comment>
<sequence>MAVTGTNPQTTPSAVRIFLDYVFYRKTLTALYHHKIDYNPTFKATKNALGRQVHYTPRVTELDPDLVPGKEYAMTRAETYTEREIDLNLDTHYEAELKELKSTNVLFALGNIYSMGRVICSTLQDSINLKEYTFVPIPTFNPWWENERYKSDSLFFSRNGYKNISRSPCLGDGSDPVPDYAPSWRRWTTMNQGYQATGYHPTT</sequence>
<proteinExistence type="predicted"/>
<dbReference type="AlphaFoldDB" id="A0A317VSZ0"/>
<protein>
    <submittedName>
        <fullName evidence="1">Uncharacterized protein</fullName>
    </submittedName>
</protein>
<dbReference type="Proteomes" id="UP000246702">
    <property type="component" value="Unassembled WGS sequence"/>
</dbReference>
<reference evidence="1 2" key="1">
    <citation type="submission" date="2016-12" db="EMBL/GenBank/DDBJ databases">
        <title>The genomes of Aspergillus section Nigri reveals drivers in fungal speciation.</title>
        <authorList>
            <consortium name="DOE Joint Genome Institute"/>
            <person name="Vesth T.C."/>
            <person name="Nybo J."/>
            <person name="Theobald S."/>
            <person name="Brandl J."/>
            <person name="Frisvad J.C."/>
            <person name="Nielsen K.F."/>
            <person name="Lyhne E.K."/>
            <person name="Kogle M.E."/>
            <person name="Kuo A."/>
            <person name="Riley R."/>
            <person name="Clum A."/>
            <person name="Nolan M."/>
            <person name="Lipzen A."/>
            <person name="Salamov A."/>
            <person name="Henrissat B."/>
            <person name="Wiebenga A."/>
            <person name="De Vries R.P."/>
            <person name="Grigoriev I.V."/>
            <person name="Mortensen U.H."/>
            <person name="Andersen M.R."/>
            <person name="Baker S.E."/>
        </authorList>
    </citation>
    <scope>NUCLEOTIDE SEQUENCE [LARGE SCALE GENOMIC DNA]</scope>
    <source>
        <strain evidence="1 2">CBS 115572</strain>
    </source>
</reference>
<name>A0A317VSZ0_9EURO</name>
<evidence type="ECO:0000313" key="1">
    <source>
        <dbReference type="EMBL" id="PWY76052.1"/>
    </source>
</evidence>
<dbReference type="RefSeq" id="XP_025464049.1">
    <property type="nucleotide sequence ID" value="XM_025613442.1"/>
</dbReference>
<accession>A0A317VSZ0</accession>